<sequence>MNLLLEKIVQADSWPNADELLNSFDEVVVFGASQAALNVTEILRQFNVNVLYYVDNDPAKNGTQFSGKPVYSAEKIYQDKHTVLIASYWARDIAKQLKAQNLQYFDFSFCVDYPRWKNHFDHKHFDVQAALNYGKQHLSGDDLIAYLGCIRYRQTFDPLVLSQPKHDHYLCPQALPTKEEVYIDGGAWHGDTLLELKQIFGDQIQVHSFEPDANNYDKLNQAIIENKVSNVFTEKLALWNKKQTLEFLCSNDAVHTMQSRVSDDIIEAEQSIKVDAIDLDSYSKKMNITPTFIKLDVEGAELQVIEGAKNILKEHRPKLAFSAYHEPNHIWEIFASVSAINPNYQFYFTHHSQHLFESVIYASVES</sequence>
<evidence type="ECO:0000313" key="2">
    <source>
        <dbReference type="EMBL" id="MBR9726732.1"/>
    </source>
</evidence>
<name>A0ABS5HYF1_9GAMM</name>
<proteinExistence type="predicted"/>
<organism evidence="2 3">
    <name type="scientific">Shewanella intestini</name>
    <dbReference type="NCBI Taxonomy" id="2017544"/>
    <lineage>
        <taxon>Bacteria</taxon>
        <taxon>Pseudomonadati</taxon>
        <taxon>Pseudomonadota</taxon>
        <taxon>Gammaproteobacteria</taxon>
        <taxon>Alteromonadales</taxon>
        <taxon>Shewanellaceae</taxon>
        <taxon>Shewanella</taxon>
    </lineage>
</organism>
<dbReference type="PANTHER" id="PTHR34203:SF15">
    <property type="entry name" value="SLL1173 PROTEIN"/>
    <property type="match status" value="1"/>
</dbReference>
<dbReference type="InterPro" id="IPR029063">
    <property type="entry name" value="SAM-dependent_MTases_sf"/>
</dbReference>
<protein>
    <submittedName>
        <fullName evidence="2">FkbM family methyltransferase</fullName>
    </submittedName>
</protein>
<gene>
    <name evidence="2" type="ORF">G3R48_01845</name>
</gene>
<dbReference type="Proteomes" id="UP000811844">
    <property type="component" value="Unassembled WGS sequence"/>
</dbReference>
<comment type="caution">
    <text evidence="2">The sequence shown here is derived from an EMBL/GenBank/DDBJ whole genome shotgun (WGS) entry which is preliminary data.</text>
</comment>
<keyword evidence="3" id="KW-1185">Reference proteome</keyword>
<evidence type="ECO:0000313" key="3">
    <source>
        <dbReference type="Proteomes" id="UP000811844"/>
    </source>
</evidence>
<keyword evidence="2" id="KW-0808">Transferase</keyword>
<dbReference type="NCBIfam" id="TIGR01444">
    <property type="entry name" value="fkbM_fam"/>
    <property type="match status" value="1"/>
</dbReference>
<dbReference type="InterPro" id="IPR052514">
    <property type="entry name" value="SAM-dependent_MTase"/>
</dbReference>
<dbReference type="PANTHER" id="PTHR34203">
    <property type="entry name" value="METHYLTRANSFERASE, FKBM FAMILY PROTEIN"/>
    <property type="match status" value="1"/>
</dbReference>
<dbReference type="RefSeq" id="WP_153660865.1">
    <property type="nucleotide sequence ID" value="NZ_JAAIKR010000001.1"/>
</dbReference>
<dbReference type="Gene3D" id="3.40.50.150">
    <property type="entry name" value="Vaccinia Virus protein VP39"/>
    <property type="match status" value="1"/>
</dbReference>
<dbReference type="GO" id="GO:0032259">
    <property type="term" value="P:methylation"/>
    <property type="evidence" value="ECO:0007669"/>
    <property type="project" value="UniProtKB-KW"/>
</dbReference>
<dbReference type="SUPFAM" id="SSF53335">
    <property type="entry name" value="S-adenosyl-L-methionine-dependent methyltransferases"/>
    <property type="match status" value="1"/>
</dbReference>
<evidence type="ECO:0000259" key="1">
    <source>
        <dbReference type="Pfam" id="PF05050"/>
    </source>
</evidence>
<feature type="domain" description="Methyltransferase FkbM" evidence="1">
    <location>
        <begin position="203"/>
        <end position="335"/>
    </location>
</feature>
<accession>A0ABS5HYF1</accession>
<keyword evidence="2" id="KW-0489">Methyltransferase</keyword>
<dbReference type="Pfam" id="PF05050">
    <property type="entry name" value="Methyltransf_21"/>
    <property type="match status" value="1"/>
</dbReference>
<dbReference type="GO" id="GO:0008168">
    <property type="term" value="F:methyltransferase activity"/>
    <property type="evidence" value="ECO:0007669"/>
    <property type="project" value="UniProtKB-KW"/>
</dbReference>
<dbReference type="EMBL" id="JAAIKR010000001">
    <property type="protein sequence ID" value="MBR9726732.1"/>
    <property type="molecule type" value="Genomic_DNA"/>
</dbReference>
<dbReference type="InterPro" id="IPR006342">
    <property type="entry name" value="FkbM_mtfrase"/>
</dbReference>
<reference evidence="2 3" key="1">
    <citation type="submission" date="2020-02" db="EMBL/GenBank/DDBJ databases">
        <title>Shewanella WXL01 sp. nov., a marine bacterium isolated from green algae in Luhuitou Fringing Reef (Northern South China Sea).</title>
        <authorList>
            <person name="Wang X."/>
        </authorList>
    </citation>
    <scope>NUCLEOTIDE SEQUENCE [LARGE SCALE GENOMIC DNA]</scope>
    <source>
        <strain evidence="2 3">MCCC 1A01895</strain>
    </source>
</reference>
<dbReference type="Gene3D" id="3.40.50.720">
    <property type="entry name" value="NAD(P)-binding Rossmann-like Domain"/>
    <property type="match status" value="1"/>
</dbReference>